<dbReference type="EMBL" id="CP011451">
    <property type="protein sequence ID" value="AKH36860.1"/>
    <property type="molecule type" value="Genomic_DNA"/>
</dbReference>
<evidence type="ECO:0000313" key="1">
    <source>
        <dbReference type="EMBL" id="AKH36860.1"/>
    </source>
</evidence>
<dbReference type="EMBL" id="FNNH01000053">
    <property type="protein sequence ID" value="SDX05543.1"/>
    <property type="molecule type" value="Genomic_DNA"/>
</dbReference>
<dbReference type="PATRIC" id="fig|44574.3.peg.492"/>
<dbReference type="AlphaFoldDB" id="A0A0F7K9E5"/>
<organism evidence="1 4">
    <name type="scientific">Nitrosomonas communis</name>
    <dbReference type="NCBI Taxonomy" id="44574"/>
    <lineage>
        <taxon>Bacteria</taxon>
        <taxon>Pseudomonadati</taxon>
        <taxon>Pseudomonadota</taxon>
        <taxon>Betaproteobacteria</taxon>
        <taxon>Nitrosomonadales</taxon>
        <taxon>Nitrosomonadaceae</taxon>
        <taxon>Nitrosomonas</taxon>
    </lineage>
</organism>
<evidence type="ECO:0000313" key="4">
    <source>
        <dbReference type="Proteomes" id="UP000034156"/>
    </source>
</evidence>
<sequence length="119" mass="13087">MEEIYLVYAKAISIKAATNAVGIGNINAIIFVGAKSQEGAKILARSALMDYGYRLTSVLEIFVPTPSDISNLDPQLLALYNESIDRGYGLEIIAQDVDHDHPFEIRSLGTPILDKTKKY</sequence>
<evidence type="ECO:0000313" key="5">
    <source>
        <dbReference type="Proteomes" id="UP000183454"/>
    </source>
</evidence>
<dbReference type="Proteomes" id="UP000034156">
    <property type="component" value="Chromosome"/>
</dbReference>
<protein>
    <submittedName>
        <fullName evidence="1">Uncharacterized protein</fullName>
    </submittedName>
</protein>
<evidence type="ECO:0000313" key="6">
    <source>
        <dbReference type="Proteomes" id="UP000324176"/>
    </source>
</evidence>
<keyword evidence="4" id="KW-1185">Reference proteome</keyword>
<dbReference type="Proteomes" id="UP000183454">
    <property type="component" value="Unassembled WGS sequence"/>
</dbReference>
<gene>
    <name evidence="1" type="ORF">AAW31_02060</name>
    <name evidence="3" type="ORF">BCL69_104527</name>
    <name evidence="2" type="ORF">SAMN05421882_105318</name>
</gene>
<reference evidence="2 5" key="3">
    <citation type="submission" date="2016-10" db="EMBL/GenBank/DDBJ databases">
        <authorList>
            <person name="de Groot N.N."/>
        </authorList>
    </citation>
    <scope>NUCLEOTIDE SEQUENCE [LARGE SCALE GENOMIC DNA]</scope>
    <source>
        <strain evidence="2 5">Nm110</strain>
    </source>
</reference>
<dbReference type="KEGG" id="nco:AAW31_02060"/>
<dbReference type="RefSeq" id="WP_046848962.1">
    <property type="nucleotide sequence ID" value="NZ_CBDIPD010000066.1"/>
</dbReference>
<reference evidence="3 6" key="4">
    <citation type="submission" date="2019-07" db="EMBL/GenBank/DDBJ databases">
        <title>Active sludge and wastewater microbial communities from Klosterneuburg, Austria.</title>
        <authorList>
            <person name="Wagner M."/>
        </authorList>
    </citation>
    <scope>NUCLEOTIDE SEQUENCE [LARGE SCALE GENOMIC DNA]</scope>
    <source>
        <strain evidence="3 6">Nm2</strain>
    </source>
</reference>
<proteinExistence type="predicted"/>
<name>A0A0F7K9E5_9PROT</name>
<reference evidence="4" key="1">
    <citation type="submission" date="2015-05" db="EMBL/GenBank/DDBJ databases">
        <title>Draft genome of Nitrosomonas communis strain Nm2.</title>
        <authorList>
            <person name="Kozlowski J.A."/>
            <person name="Kits K.D."/>
            <person name="Stein L.Y."/>
        </authorList>
    </citation>
    <scope>NUCLEOTIDE SEQUENCE [LARGE SCALE GENOMIC DNA]</scope>
    <source>
        <strain evidence="4">Nm2</strain>
    </source>
</reference>
<dbReference type="Proteomes" id="UP000324176">
    <property type="component" value="Unassembled WGS sequence"/>
</dbReference>
<reference evidence="1 4" key="2">
    <citation type="journal article" date="2016" name="Genome Announc.">
        <title>Genome Sequence of Nitrosomonas communis Strain Nm2, a Mesophilic Ammonia-Oxidizing Bacterium Isolated from Mediterranean Soil.</title>
        <authorList>
            <person name="Kozlowski J.A."/>
            <person name="Kits K.D."/>
            <person name="Stein L.Y."/>
        </authorList>
    </citation>
    <scope>NUCLEOTIDE SEQUENCE [LARGE SCALE GENOMIC DNA]</scope>
    <source>
        <strain evidence="1 4">Nm2</strain>
    </source>
</reference>
<dbReference type="EMBL" id="VNHT01000045">
    <property type="protein sequence ID" value="TYP82758.1"/>
    <property type="molecule type" value="Genomic_DNA"/>
</dbReference>
<evidence type="ECO:0000313" key="3">
    <source>
        <dbReference type="EMBL" id="TYP82758.1"/>
    </source>
</evidence>
<accession>A0A0F7K9E5</accession>
<evidence type="ECO:0000313" key="2">
    <source>
        <dbReference type="EMBL" id="SDX05543.1"/>
    </source>
</evidence>